<dbReference type="EMBL" id="CP002542">
    <property type="protein sequence ID" value="AEA44232.1"/>
    <property type="molecule type" value="Genomic_DNA"/>
</dbReference>
<reference evidence="1 2" key="1">
    <citation type="journal article" date="2011" name="Stand. Genomic Sci.">
        <title>Complete genome sequence of the gliding freshwater bacterium Fluviicola taffensis type strain (RW262).</title>
        <authorList>
            <person name="Woyke T."/>
            <person name="Chertkov O."/>
            <person name="Lapidus A."/>
            <person name="Nolan M."/>
            <person name="Lucas S."/>
            <person name="Del Rio T.G."/>
            <person name="Tice H."/>
            <person name="Cheng J.F."/>
            <person name="Tapia R."/>
            <person name="Han C."/>
            <person name="Goodwin L."/>
            <person name="Pitluck S."/>
            <person name="Liolios K."/>
            <person name="Pagani I."/>
            <person name="Ivanova N."/>
            <person name="Huntemann M."/>
            <person name="Mavromatis K."/>
            <person name="Mikhailova N."/>
            <person name="Pati A."/>
            <person name="Chen A."/>
            <person name="Palaniappan K."/>
            <person name="Land M."/>
            <person name="Hauser L."/>
            <person name="Brambilla E.M."/>
            <person name="Rohde M."/>
            <person name="Mwirichia R."/>
            <person name="Sikorski J."/>
            <person name="Tindall B.J."/>
            <person name="Goker M."/>
            <person name="Bristow J."/>
            <person name="Eisen J.A."/>
            <person name="Markowitz V."/>
            <person name="Hugenholtz P."/>
            <person name="Klenk H.P."/>
            <person name="Kyrpides N.C."/>
        </authorList>
    </citation>
    <scope>NUCLEOTIDE SEQUENCE [LARGE SCALE GENOMIC DNA]</scope>
    <source>
        <strain evidence="2">DSM 16823 / RW262 / RW262</strain>
    </source>
</reference>
<sequence length="557" mass="65577">MRFFYLFLFLHPLVLLSQAPIPRPDCDNSPYIIVNNYSDTTIHFGQYLFGLNDRNGNVILPIQYNQLFPIRIVNDSCGRMTSKFIVTNGNFQYVYDAITKEESEKHQHIFYLENYFLFKDSLYWGVIDSSLNTILRNIPGEPGTTTIPESLYSFNLDKSYSPFDLFYEDLFEYRRYLEEGNSLEKWPSVLLYKKDCTKKFASPLDVTYSDLPWNHKIPSSMNKYGLFDLQSKKLIPAIYHEISFKTLDKKIYYWCAIFKQYNTPITNWSYQGELHIYDQSLNLIKKLPFHTNPPVKYDYNNDYHPYKTKRDIYPLENLRNKYGAIDAKGITVLSFEYDNISPPVNYSYYSPYLKAVKKNSVQLLDTEGKQIIDGSYLDINVLSKDQPYFAAKTDTALNSWHLISKEGKILTSGFEQLFYNKDLIYHLDIPYEYRRNDQPIFCAIGNSKMYLISNNTSYLCDSTRFNFKQETFYMNQFIVNKTGDLIYHGNFLVMINKLGYVDINSGCTTIISIDGKQKQEIDLPFSEIDWLNNLVCLKTEDNQFVTFDLRNWKWLKD</sequence>
<gene>
    <name evidence="1" type="ordered locus">Fluta_2246</name>
</gene>
<evidence type="ECO:0008006" key="3">
    <source>
        <dbReference type="Google" id="ProtNLM"/>
    </source>
</evidence>
<dbReference type="RefSeq" id="WP_013687002.1">
    <property type="nucleotide sequence ID" value="NC_015321.1"/>
</dbReference>
<evidence type="ECO:0000313" key="1">
    <source>
        <dbReference type="EMBL" id="AEA44232.1"/>
    </source>
</evidence>
<accession>F2IAS7</accession>
<dbReference type="Proteomes" id="UP000007463">
    <property type="component" value="Chromosome"/>
</dbReference>
<proteinExistence type="predicted"/>
<evidence type="ECO:0000313" key="2">
    <source>
        <dbReference type="Proteomes" id="UP000007463"/>
    </source>
</evidence>
<dbReference type="AlphaFoldDB" id="F2IAS7"/>
<organism evidence="1 2">
    <name type="scientific">Fluviicola taffensis (strain DSM 16823 / NCIMB 13979 / RW262)</name>
    <dbReference type="NCBI Taxonomy" id="755732"/>
    <lineage>
        <taxon>Bacteria</taxon>
        <taxon>Pseudomonadati</taxon>
        <taxon>Bacteroidota</taxon>
        <taxon>Flavobacteriia</taxon>
        <taxon>Flavobacteriales</taxon>
        <taxon>Crocinitomicaceae</taxon>
        <taxon>Fluviicola</taxon>
    </lineage>
</organism>
<keyword evidence="2" id="KW-1185">Reference proteome</keyword>
<protein>
    <recommendedName>
        <fullName evidence="3">KWG Leptospira repeat protein</fullName>
    </recommendedName>
</protein>
<dbReference type="HOGENOM" id="CLU_488977_0_0_10"/>
<dbReference type="KEGG" id="fte:Fluta_2246"/>
<reference evidence="2" key="2">
    <citation type="submission" date="2011-02" db="EMBL/GenBank/DDBJ databases">
        <title>The complete genome of Fluviicola taffensis DSM 16823.</title>
        <authorList>
            <consortium name="US DOE Joint Genome Institute (JGI-PGF)"/>
            <person name="Lucas S."/>
            <person name="Copeland A."/>
            <person name="Lapidus A."/>
            <person name="Bruce D."/>
            <person name="Goodwin L."/>
            <person name="Pitluck S."/>
            <person name="Kyrpides N."/>
            <person name="Mavromatis K."/>
            <person name="Ivanova N."/>
            <person name="Mikhailova N."/>
            <person name="Pagani I."/>
            <person name="Chertkov O."/>
            <person name="Detter J.C."/>
            <person name="Han C."/>
            <person name="Tapia R."/>
            <person name="Land M."/>
            <person name="Hauser L."/>
            <person name="Markowitz V."/>
            <person name="Cheng J.-F."/>
            <person name="Hugenholtz P."/>
            <person name="Woyke T."/>
            <person name="Wu D."/>
            <person name="Tindall B."/>
            <person name="Pomrenke H.G."/>
            <person name="Brambilla E."/>
            <person name="Klenk H.-P."/>
            <person name="Eisen J.A."/>
        </authorList>
    </citation>
    <scope>NUCLEOTIDE SEQUENCE [LARGE SCALE GENOMIC DNA]</scope>
    <source>
        <strain evidence="2">DSM 16823 / RW262 / RW262</strain>
    </source>
</reference>
<dbReference type="STRING" id="755732.Fluta_2246"/>
<name>F2IAS7_FLUTR</name>
<dbReference type="OrthoDB" id="5464673at2"/>